<feature type="region of interest" description="Disordered" evidence="1">
    <location>
        <begin position="71"/>
        <end position="95"/>
    </location>
</feature>
<gene>
    <name evidence="3" type="ORF">NRP21_04265</name>
</gene>
<reference evidence="3 4" key="1">
    <citation type="submission" date="2022-06" db="EMBL/GenBank/DDBJ databases">
        <title>Roseomonas CN29.</title>
        <authorList>
            <person name="Cheng Y."/>
            <person name="He X."/>
        </authorList>
    </citation>
    <scope>NUCLEOTIDE SEQUENCE [LARGE SCALE GENOMIC DNA]</scope>
    <source>
        <strain evidence="3 4">CN29</strain>
    </source>
</reference>
<accession>A0ABT1WZI2</accession>
<evidence type="ECO:0000313" key="4">
    <source>
        <dbReference type="Proteomes" id="UP001524642"/>
    </source>
</evidence>
<feature type="chain" id="PRO_5046310491" evidence="2">
    <location>
        <begin position="25"/>
        <end position="95"/>
    </location>
</feature>
<evidence type="ECO:0000313" key="3">
    <source>
        <dbReference type="EMBL" id="MCR0981262.1"/>
    </source>
</evidence>
<keyword evidence="4" id="KW-1185">Reference proteome</keyword>
<evidence type="ECO:0000256" key="1">
    <source>
        <dbReference type="SAM" id="MobiDB-lite"/>
    </source>
</evidence>
<sequence>MSNRALAVIALAGLASFAAPQARAEDSLFGNLFGRLGASEEVKAQASPELRDRERETRNLRREYWERERARLAQNAGAPRGSLATEASNRSLAAR</sequence>
<protein>
    <submittedName>
        <fullName evidence="3">Uncharacterized protein</fullName>
    </submittedName>
</protein>
<evidence type="ECO:0000256" key="2">
    <source>
        <dbReference type="SAM" id="SignalP"/>
    </source>
</evidence>
<dbReference type="Proteomes" id="UP001524642">
    <property type="component" value="Unassembled WGS sequence"/>
</dbReference>
<feature type="signal peptide" evidence="2">
    <location>
        <begin position="1"/>
        <end position="24"/>
    </location>
</feature>
<proteinExistence type="predicted"/>
<comment type="caution">
    <text evidence="3">The sequence shown here is derived from an EMBL/GenBank/DDBJ whole genome shotgun (WGS) entry which is preliminary data.</text>
</comment>
<dbReference type="RefSeq" id="WP_257714939.1">
    <property type="nucleotide sequence ID" value="NZ_JANJOU010000002.1"/>
</dbReference>
<organism evidence="3 4">
    <name type="scientific">Roseomonas populi</name>
    <dbReference type="NCBI Taxonomy" id="3121582"/>
    <lineage>
        <taxon>Bacteria</taxon>
        <taxon>Pseudomonadati</taxon>
        <taxon>Pseudomonadota</taxon>
        <taxon>Alphaproteobacteria</taxon>
        <taxon>Acetobacterales</taxon>
        <taxon>Roseomonadaceae</taxon>
        <taxon>Roseomonas</taxon>
    </lineage>
</organism>
<dbReference type="EMBL" id="JANJOU010000002">
    <property type="protein sequence ID" value="MCR0981262.1"/>
    <property type="molecule type" value="Genomic_DNA"/>
</dbReference>
<name>A0ABT1WZI2_9PROT</name>
<keyword evidence="2" id="KW-0732">Signal</keyword>
<feature type="compositionally biased region" description="Polar residues" evidence="1">
    <location>
        <begin position="85"/>
        <end position="95"/>
    </location>
</feature>